<keyword evidence="1" id="KW-0812">Transmembrane</keyword>
<gene>
    <name evidence="2" type="ORF">JCM19241_5624</name>
</gene>
<evidence type="ECO:0000313" key="3">
    <source>
        <dbReference type="Proteomes" id="UP000031666"/>
    </source>
</evidence>
<feature type="transmembrane region" description="Helical" evidence="1">
    <location>
        <begin position="60"/>
        <end position="77"/>
    </location>
</feature>
<sequence length="261" mass="29274">MDFMGAAEPIIDEVRINKRARTALWIGVMVSGTVSIIMFLLYFYTHTFGDRSIKITPSEGQAGVLLSFALAAYGFLCSGRAETDRQKEDADKEIRQGEILYDDDELATTEVHDEIARLQATVETLQMELVKARNGENANAAGEDALYESNVSKGYGGIDEDEEPIEEAVGDLHVTDSGDAAREEVLRFLSAYPTWGFNVPRMQSWGVKQGYTELSRSRISSSELHEVIKELVQEHRYTLDSVQQAVPFTRLRDRKQIELQA</sequence>
<reference evidence="2 3" key="1">
    <citation type="submission" date="2015-01" db="EMBL/GenBank/DDBJ databases">
        <title>Vibrio sp. C94 JCM 19241 whole genome shotgun sequence.</title>
        <authorList>
            <person name="Sawabe T."/>
            <person name="Meirelles P."/>
            <person name="Feng G."/>
            <person name="Sayaka M."/>
            <person name="Hattori M."/>
            <person name="Ohkuma M."/>
        </authorList>
    </citation>
    <scope>NUCLEOTIDE SEQUENCE [LARGE SCALE GENOMIC DNA]</scope>
    <source>
        <strain evidence="3">JCM 19241</strain>
    </source>
</reference>
<name>A0A0B8QGY3_9VIBR</name>
<evidence type="ECO:0000256" key="1">
    <source>
        <dbReference type="SAM" id="Phobius"/>
    </source>
</evidence>
<reference evidence="2 3" key="2">
    <citation type="submission" date="2015-01" db="EMBL/GenBank/DDBJ databases">
        <authorList>
            <consortium name="NBRP consortium"/>
            <person name="Sawabe T."/>
            <person name="Meirelles P."/>
            <person name="Feng G."/>
            <person name="Sayaka M."/>
            <person name="Hattori M."/>
            <person name="Ohkuma M."/>
        </authorList>
    </citation>
    <scope>NUCLEOTIDE SEQUENCE [LARGE SCALE GENOMIC DNA]</scope>
    <source>
        <strain evidence="3">JCM 19241</strain>
    </source>
</reference>
<dbReference type="AlphaFoldDB" id="A0A0B8QGY3"/>
<dbReference type="Proteomes" id="UP000031666">
    <property type="component" value="Unassembled WGS sequence"/>
</dbReference>
<dbReference type="EMBL" id="BBSC01000002">
    <property type="protein sequence ID" value="GAM74428.1"/>
    <property type="molecule type" value="Genomic_DNA"/>
</dbReference>
<proteinExistence type="predicted"/>
<keyword evidence="1" id="KW-0472">Membrane</keyword>
<comment type="caution">
    <text evidence="2">The sequence shown here is derived from an EMBL/GenBank/DDBJ whole genome shotgun (WGS) entry which is preliminary data.</text>
</comment>
<evidence type="ECO:0000313" key="2">
    <source>
        <dbReference type="EMBL" id="GAM74428.1"/>
    </source>
</evidence>
<accession>A0A0B8QGY3</accession>
<keyword evidence="1" id="KW-1133">Transmembrane helix</keyword>
<feature type="transmembrane region" description="Helical" evidence="1">
    <location>
        <begin position="23"/>
        <end position="45"/>
    </location>
</feature>
<organism evidence="2 3">
    <name type="scientific">Vibrio ishigakensis</name>
    <dbReference type="NCBI Taxonomy" id="1481914"/>
    <lineage>
        <taxon>Bacteria</taxon>
        <taxon>Pseudomonadati</taxon>
        <taxon>Pseudomonadota</taxon>
        <taxon>Gammaproteobacteria</taxon>
        <taxon>Vibrionales</taxon>
        <taxon>Vibrionaceae</taxon>
        <taxon>Vibrio</taxon>
    </lineage>
</organism>
<protein>
    <submittedName>
        <fullName evidence="2">Uncharacterized protein</fullName>
    </submittedName>
</protein>
<dbReference type="STRING" id="1481914.JCM19241_5624"/>